<evidence type="ECO:0000256" key="4">
    <source>
        <dbReference type="ARBA" id="ARBA00022490"/>
    </source>
</evidence>
<evidence type="ECO:0000256" key="10">
    <source>
        <dbReference type="ARBA" id="ARBA00048348"/>
    </source>
</evidence>
<gene>
    <name evidence="13" type="primary">Ca1</name>
    <name evidence="13" type="ORF">ATLROG_R02821</name>
</gene>
<comment type="cofactor">
    <cofactor evidence="1 11">
        <name>Zn(2+)</name>
        <dbReference type="ChEBI" id="CHEBI:29105"/>
    </cofactor>
</comment>
<dbReference type="PANTHER" id="PTHR18952">
    <property type="entry name" value="CARBONIC ANHYDRASE"/>
    <property type="match status" value="1"/>
</dbReference>
<dbReference type="InterPro" id="IPR001148">
    <property type="entry name" value="CA_dom"/>
</dbReference>
<keyword evidence="7 11" id="KW-0456">Lyase</keyword>
<dbReference type="GO" id="GO:0018820">
    <property type="term" value="F:cyanamide hydratase activity"/>
    <property type="evidence" value="ECO:0007669"/>
    <property type="project" value="UniProtKB-EC"/>
</dbReference>
<evidence type="ECO:0000256" key="2">
    <source>
        <dbReference type="ARBA" id="ARBA00004496"/>
    </source>
</evidence>
<dbReference type="PROSITE" id="PS51144">
    <property type="entry name" value="ALPHA_CA_2"/>
    <property type="match status" value="1"/>
</dbReference>
<protein>
    <recommendedName>
        <fullName evidence="11">Carbonic anhydrase</fullName>
        <ecNumber evidence="11">4.2.1.1</ecNumber>
    </recommendedName>
</protein>
<evidence type="ECO:0000313" key="14">
    <source>
        <dbReference type="Proteomes" id="UP000518911"/>
    </source>
</evidence>
<comment type="subcellular location">
    <subcellularLocation>
        <location evidence="2">Cytoplasm</location>
    </subcellularLocation>
</comment>
<dbReference type="GO" id="GO:0005737">
    <property type="term" value="C:cytoplasm"/>
    <property type="evidence" value="ECO:0007669"/>
    <property type="project" value="UniProtKB-SubCell"/>
</dbReference>
<dbReference type="SMART" id="SM01057">
    <property type="entry name" value="Carb_anhydrase"/>
    <property type="match status" value="1"/>
</dbReference>
<dbReference type="InterPro" id="IPR018338">
    <property type="entry name" value="Carbonic_anhydrase_a-class_CS"/>
</dbReference>
<keyword evidence="14" id="KW-1185">Reference proteome</keyword>
<proteinExistence type="inferred from homology"/>
<feature type="non-terminal residue" evidence="13">
    <location>
        <position position="256"/>
    </location>
</feature>
<dbReference type="GO" id="GO:0008270">
    <property type="term" value="F:zinc ion binding"/>
    <property type="evidence" value="ECO:0007669"/>
    <property type="project" value="UniProtKB-UniRule"/>
</dbReference>
<name>A0A7L3WGU4_9GRUI</name>
<evidence type="ECO:0000256" key="7">
    <source>
        <dbReference type="ARBA" id="ARBA00023239"/>
    </source>
</evidence>
<keyword evidence="5 11" id="KW-0479">Metal-binding</keyword>
<evidence type="ECO:0000256" key="5">
    <source>
        <dbReference type="ARBA" id="ARBA00022723"/>
    </source>
</evidence>
<comment type="caution">
    <text evidence="13">The sequence shown here is derived from an EMBL/GenBank/DDBJ whole genome shotgun (WGS) entry which is preliminary data.</text>
</comment>
<dbReference type="EMBL" id="VZUJ01069473">
    <property type="protein sequence ID" value="NXV75225.1"/>
    <property type="molecule type" value="Genomic_DNA"/>
</dbReference>
<comment type="catalytic activity">
    <reaction evidence="10 11">
        <text>hydrogencarbonate + H(+) = CO2 + H2O</text>
        <dbReference type="Rhea" id="RHEA:10748"/>
        <dbReference type="ChEBI" id="CHEBI:15377"/>
        <dbReference type="ChEBI" id="CHEBI:15378"/>
        <dbReference type="ChEBI" id="CHEBI:16526"/>
        <dbReference type="ChEBI" id="CHEBI:17544"/>
        <dbReference type="EC" id="4.2.1.1"/>
    </reaction>
</comment>
<evidence type="ECO:0000256" key="1">
    <source>
        <dbReference type="ARBA" id="ARBA00001947"/>
    </source>
</evidence>
<dbReference type="Gene3D" id="3.10.200.10">
    <property type="entry name" value="Alpha carbonic anhydrase"/>
    <property type="match status" value="1"/>
</dbReference>
<organism evidence="13 14">
    <name type="scientific">Atlantisia rogersi</name>
    <name type="common">Inaccessible Island rail</name>
    <dbReference type="NCBI Taxonomy" id="2478892"/>
    <lineage>
        <taxon>Eukaryota</taxon>
        <taxon>Metazoa</taxon>
        <taxon>Chordata</taxon>
        <taxon>Craniata</taxon>
        <taxon>Vertebrata</taxon>
        <taxon>Euteleostomi</taxon>
        <taxon>Archelosauria</taxon>
        <taxon>Archosauria</taxon>
        <taxon>Dinosauria</taxon>
        <taxon>Saurischia</taxon>
        <taxon>Theropoda</taxon>
        <taxon>Coelurosauria</taxon>
        <taxon>Aves</taxon>
        <taxon>Neognathae</taxon>
        <taxon>Neoaves</taxon>
        <taxon>Gruiformes</taxon>
        <taxon>Rallidae</taxon>
        <taxon>Atlantisia</taxon>
    </lineage>
</organism>
<dbReference type="Pfam" id="PF00194">
    <property type="entry name" value="Carb_anhydrase"/>
    <property type="match status" value="1"/>
</dbReference>
<dbReference type="PROSITE" id="PS00162">
    <property type="entry name" value="ALPHA_CA_1"/>
    <property type="match status" value="1"/>
</dbReference>
<feature type="non-terminal residue" evidence="13">
    <location>
        <position position="1"/>
    </location>
</feature>
<keyword evidence="6 11" id="KW-0862">Zinc</keyword>
<evidence type="ECO:0000256" key="9">
    <source>
        <dbReference type="ARBA" id="ARBA00045744"/>
    </source>
</evidence>
<comment type="similarity">
    <text evidence="3 11">Belongs to the alpha-carbonic anhydrase family.</text>
</comment>
<reference evidence="13 14" key="1">
    <citation type="submission" date="2019-09" db="EMBL/GenBank/DDBJ databases">
        <title>Bird 10,000 Genomes (B10K) Project - Family phase.</title>
        <authorList>
            <person name="Zhang G."/>
        </authorList>
    </citation>
    <scope>NUCLEOTIDE SEQUENCE [LARGE SCALE GENOMIC DNA]</scope>
    <source>
        <strain evidence="13">OUT-0055</strain>
        <tissue evidence="13">Blood</tissue>
    </source>
</reference>
<dbReference type="Proteomes" id="UP000518911">
    <property type="component" value="Unassembled WGS sequence"/>
</dbReference>
<comment type="catalytic activity">
    <reaction evidence="8">
        <text>urea = cyanamide + H2O</text>
        <dbReference type="Rhea" id="RHEA:23056"/>
        <dbReference type="ChEBI" id="CHEBI:15377"/>
        <dbReference type="ChEBI" id="CHEBI:16199"/>
        <dbReference type="ChEBI" id="CHEBI:16698"/>
        <dbReference type="EC" id="4.2.1.69"/>
    </reaction>
</comment>
<evidence type="ECO:0000313" key="13">
    <source>
        <dbReference type="EMBL" id="NXV75225.1"/>
    </source>
</evidence>
<accession>A0A7L3WGU4</accession>
<evidence type="ECO:0000256" key="3">
    <source>
        <dbReference type="ARBA" id="ARBA00010718"/>
    </source>
</evidence>
<dbReference type="PANTHER" id="PTHR18952:SF282">
    <property type="entry name" value="CARBONIC ANHYDRASE 1"/>
    <property type="match status" value="1"/>
</dbReference>
<keyword evidence="4" id="KW-0963">Cytoplasm</keyword>
<sequence>CLVIWLFCLGPENWHKIYPIANGDRQSPIDIKTQEAKKDASLGLLQIAWKPSTCKEIVNVGHSFHVNFEDKDDQSVLTGGPLTGTYRLRQFHFHWGQTDNQGSEHTVDGTKYASELHLVHWNADKYSSVAEAVDKPDGLAIVTVFLKVTCNVNPTLLMGFINPKYLPQGKQAPFSDFDPSSLLPKSMDYWTYNGSLTHPPLHESVIWIILKEPITISSEQLAQFRTILSSAEGEAPCPILSNFRQPQPLKGRVVRH</sequence>
<comment type="function">
    <text evidence="11">Reversible hydration of carbon dioxide.</text>
</comment>
<dbReference type="SUPFAM" id="SSF51069">
    <property type="entry name" value="Carbonic anhydrase"/>
    <property type="match status" value="1"/>
</dbReference>
<evidence type="ECO:0000259" key="12">
    <source>
        <dbReference type="PROSITE" id="PS51144"/>
    </source>
</evidence>
<evidence type="ECO:0000256" key="8">
    <source>
        <dbReference type="ARBA" id="ARBA00036058"/>
    </source>
</evidence>
<dbReference type="GO" id="GO:0004089">
    <property type="term" value="F:carbonate dehydratase activity"/>
    <property type="evidence" value="ECO:0007669"/>
    <property type="project" value="UniProtKB-UniRule"/>
</dbReference>
<dbReference type="InterPro" id="IPR036398">
    <property type="entry name" value="CA_dom_sf"/>
</dbReference>
<evidence type="ECO:0000256" key="11">
    <source>
        <dbReference type="RuleBase" id="RU367011"/>
    </source>
</evidence>
<feature type="domain" description="Alpha-carbonic anhydrase" evidence="12">
    <location>
        <begin position="3"/>
        <end position="256"/>
    </location>
</feature>
<dbReference type="AlphaFoldDB" id="A0A7L3WGU4"/>
<comment type="function">
    <text evidence="9">Catalyzes the reversible hydration of carbon dioxide. Can hydrate cyanamide to urea.</text>
</comment>
<evidence type="ECO:0000256" key="6">
    <source>
        <dbReference type="ARBA" id="ARBA00022833"/>
    </source>
</evidence>
<dbReference type="EC" id="4.2.1.1" evidence="11"/>
<dbReference type="InterPro" id="IPR023561">
    <property type="entry name" value="Carbonic_anhydrase_a-class"/>
</dbReference>
<dbReference type="OrthoDB" id="429145at2759"/>